<evidence type="ECO:0000313" key="3">
    <source>
        <dbReference type="Proteomes" id="UP000184428"/>
    </source>
</evidence>
<reference evidence="2 3" key="1">
    <citation type="submission" date="2016-12" db="EMBL/GenBank/DDBJ databases">
        <authorList>
            <person name="Song W.-J."/>
            <person name="Kurnit D.M."/>
        </authorList>
    </citation>
    <scope>NUCLEOTIDE SEQUENCE [LARGE SCALE GENOMIC DNA]</scope>
    <source>
        <strain evidence="2 3">DSM 43162</strain>
    </source>
</reference>
<proteinExistence type="predicted"/>
<dbReference type="AlphaFoldDB" id="A0A1M7T7V9"/>
<accession>A0A1M7T7V9</accession>
<dbReference type="OrthoDB" id="4524286at2"/>
<evidence type="ECO:0000313" key="2">
    <source>
        <dbReference type="EMBL" id="SHN66803.1"/>
    </source>
</evidence>
<evidence type="ECO:0000256" key="1">
    <source>
        <dbReference type="SAM" id="MobiDB-lite"/>
    </source>
</evidence>
<sequence>MANRDTWTVVAVGCDRDLAVVPAEVTPTNAAPAGVTPAGERVLPVGYVTSHVELAYASTAHGVQGDTVTAAHLVVGEHTGAAAAYVGMTRGRTANTAHLVATDLDQARDERIAVFGRDRADLGPGHAATQAAAQAARYAQPHLLEQVLAELQQAWTVEQRSLDRLAVLQPWCDDLRQAVALEAAHGGELVRLDAEYRRADLAAQQATRRAEAADATFTEEAGRIHEGLLAAWDDDRGAARAAAKVVLDGPGWWGLKRTPVARAKEQLAGWADRWRPHLPDLPIDFERLARVADRSDDRSALWRAFNATAKAAVRAGEQAQAALTDAHRRRRERLAPLGPAAWTPDPAGALAAFEGYVVTARQELADARARIARLATETALLGQPPDRLNVARDAWRARYAAEHRQSSAATPDPAGYPAGVSRPEPERHGPRPARDVTPSLGR</sequence>
<organism evidence="2 3">
    <name type="scientific">Geodermatophilus obscurus</name>
    <dbReference type="NCBI Taxonomy" id="1861"/>
    <lineage>
        <taxon>Bacteria</taxon>
        <taxon>Bacillati</taxon>
        <taxon>Actinomycetota</taxon>
        <taxon>Actinomycetes</taxon>
        <taxon>Geodermatophilales</taxon>
        <taxon>Geodermatophilaceae</taxon>
        <taxon>Geodermatophilus</taxon>
    </lineage>
</organism>
<dbReference type="Proteomes" id="UP000184428">
    <property type="component" value="Unassembled WGS sequence"/>
</dbReference>
<dbReference type="EMBL" id="FRDM01000005">
    <property type="protein sequence ID" value="SHN66803.1"/>
    <property type="molecule type" value="Genomic_DNA"/>
</dbReference>
<feature type="region of interest" description="Disordered" evidence="1">
    <location>
        <begin position="399"/>
        <end position="442"/>
    </location>
</feature>
<name>A0A1M7T7V9_9ACTN</name>
<protein>
    <recommendedName>
        <fullName evidence="4">TrwC relaxase</fullName>
    </recommendedName>
</protein>
<evidence type="ECO:0008006" key="4">
    <source>
        <dbReference type="Google" id="ProtNLM"/>
    </source>
</evidence>
<feature type="compositionally biased region" description="Basic and acidic residues" evidence="1">
    <location>
        <begin position="423"/>
        <end position="434"/>
    </location>
</feature>
<gene>
    <name evidence="2" type="ORF">SAMN05660350_01446</name>
</gene>